<accession>A0A4P0YDM4</accession>
<sequence>MRVADFAFDFRFRRQRRDGVDDDNVNRAGARQRVTDLQRLLAGVRLRTQQVVDIDAQFACIDRIQRMFSIDERTGFTFTLRCGDNLQRQGGFTGGSGP</sequence>
<protein>
    <submittedName>
        <fullName evidence="1">Uncharacterized protein</fullName>
    </submittedName>
</protein>
<gene>
    <name evidence="1" type="ORF">NCTC9183_05585</name>
</gene>
<organism evidence="1">
    <name type="scientific">Klebsiella pneumoniae</name>
    <dbReference type="NCBI Taxonomy" id="573"/>
    <lineage>
        <taxon>Bacteria</taxon>
        <taxon>Pseudomonadati</taxon>
        <taxon>Pseudomonadota</taxon>
        <taxon>Gammaproteobacteria</taxon>
        <taxon>Enterobacterales</taxon>
        <taxon>Enterobacteriaceae</taxon>
        <taxon>Klebsiella/Raoultella group</taxon>
        <taxon>Klebsiella</taxon>
        <taxon>Klebsiella pneumoniae complex</taxon>
    </lineage>
</organism>
<proteinExistence type="predicted"/>
<dbReference type="EMBL" id="CABDVL010000003">
    <property type="protein sequence ID" value="VTM58519.1"/>
    <property type="molecule type" value="Genomic_DNA"/>
</dbReference>
<name>A0A4P0YDM4_KLEPN</name>
<dbReference type="Proteomes" id="UP000507695">
    <property type="component" value="Unassembled WGS sequence"/>
</dbReference>
<dbReference type="AlphaFoldDB" id="A0A4P0YDM4"/>
<evidence type="ECO:0000313" key="1">
    <source>
        <dbReference type="EMBL" id="VTM58519.1"/>
    </source>
</evidence>
<reference evidence="1" key="1">
    <citation type="submission" date="2019-04" db="EMBL/GenBank/DDBJ databases">
        <authorList>
            <consortium name="Pathogen Informatics"/>
        </authorList>
    </citation>
    <scope>NUCLEOTIDE SEQUENCE</scope>
    <source>
        <strain evidence="1">NCTC9183</strain>
    </source>
</reference>